<dbReference type="CDD" id="cd02003">
    <property type="entry name" value="TPP_IolD"/>
    <property type="match status" value="1"/>
</dbReference>
<evidence type="ECO:0000259" key="7">
    <source>
        <dbReference type="Pfam" id="PF02776"/>
    </source>
</evidence>
<dbReference type="GO" id="GO:0016823">
    <property type="term" value="F:hydrolase activity, acting on acid carbon-carbon bonds, in ketonic substances"/>
    <property type="evidence" value="ECO:0007669"/>
    <property type="project" value="InterPro"/>
</dbReference>
<dbReference type="PANTHER" id="PTHR18968">
    <property type="entry name" value="THIAMINE PYROPHOSPHATE ENZYMES"/>
    <property type="match status" value="1"/>
</dbReference>
<dbReference type="HOGENOM" id="CLU_013748_6_0_4"/>
<dbReference type="eggNOG" id="COG3962">
    <property type="taxonomic scope" value="Bacteria"/>
</dbReference>
<dbReference type="GO" id="GO:0009097">
    <property type="term" value="P:isoleucine biosynthetic process"/>
    <property type="evidence" value="ECO:0007669"/>
    <property type="project" value="TreeGrafter"/>
</dbReference>
<dbReference type="Pfam" id="PF02775">
    <property type="entry name" value="TPP_enzyme_C"/>
    <property type="match status" value="1"/>
</dbReference>
<feature type="region of interest" description="Disordered" evidence="4">
    <location>
        <begin position="1"/>
        <end position="21"/>
    </location>
</feature>
<feature type="compositionally biased region" description="Basic and acidic residues" evidence="4">
    <location>
        <begin position="1"/>
        <end position="15"/>
    </location>
</feature>
<evidence type="ECO:0000256" key="3">
    <source>
        <dbReference type="RuleBase" id="RU362132"/>
    </source>
</evidence>
<evidence type="ECO:0000256" key="2">
    <source>
        <dbReference type="ARBA" id="ARBA00023052"/>
    </source>
</evidence>
<accession>E1T4E2</accession>
<sequence length="682" mass="72133">MNQRFSEHRDEHDEALAGGAGAGGTLRLTTAQALVRYLAAQRVTTEDGLGTEPLFGGVFAIFGHGNVAGMGEALYQHRDALPTLRAHNEQAMAHSAIAYAKAHFRRRMMAVTTSIGPGATNLLTAAALAHVNRLPVLLLPGDIFVSRAPDPVLQQLEDAHDGGVSANDAFKPVSRYFDRIVHPAQLLNALPRALRVLTDAALCGPVTLALPQDVQAQAFDFPAEFFAPRVVTFYSPAPRADEIGAAIERLQHARRPLIVAGGGVLYGRASEALQRFAAAYGIPVAETQAGKGALAWNDPLNAGALGVTGSPGANALAREADCVLALGTRLQDFTSGSNSLFTQAHVIGINANAFDGLKHRAQVVQADARLALDALSAGLHDWHADRTWTARARELAANWRDAVQALTHAPQHEAVLPYEGDVIGAVQRSSADSPAHDIVVCAAGTLPAELHKLWRAAVPGAYHVEYGYSCMGYEIAGGLGAKLARPEREVIVMVGDGSYLMMNSEIATSVMLGAKLIVVVLDNRGYGCINRLQQACGGAPFNNLLDDCRQGPLGAPRIDFAAHARALGAHAEHAANIAELEAALQRARAADRTYVISIDTDPARTTAEGGWWWEVAVPEVSPRAGVRDARASYEAQLAARGKARGAPPQDDGSRDAGHGDTIRDSHGTALPTHEANDKGSLA</sequence>
<dbReference type="Gene3D" id="3.40.50.1220">
    <property type="entry name" value="TPP-binding domain"/>
    <property type="match status" value="1"/>
</dbReference>
<dbReference type="InterPro" id="IPR029061">
    <property type="entry name" value="THDP-binding"/>
</dbReference>
<dbReference type="GO" id="GO:0000287">
    <property type="term" value="F:magnesium ion binding"/>
    <property type="evidence" value="ECO:0007669"/>
    <property type="project" value="InterPro"/>
</dbReference>
<dbReference type="InterPro" id="IPR011766">
    <property type="entry name" value="TPP_enzyme_TPP-bd"/>
</dbReference>
<dbReference type="InterPro" id="IPR029035">
    <property type="entry name" value="DHS-like_NAD/FAD-binding_dom"/>
</dbReference>
<dbReference type="Pfam" id="PF00205">
    <property type="entry name" value="TPP_enzyme_M"/>
    <property type="match status" value="1"/>
</dbReference>
<dbReference type="GO" id="GO:0003984">
    <property type="term" value="F:acetolactate synthase activity"/>
    <property type="evidence" value="ECO:0007669"/>
    <property type="project" value="TreeGrafter"/>
</dbReference>
<dbReference type="Gene3D" id="3.40.50.970">
    <property type="match status" value="2"/>
</dbReference>
<dbReference type="GO" id="GO:0050660">
    <property type="term" value="F:flavin adenine dinucleotide binding"/>
    <property type="evidence" value="ECO:0007669"/>
    <property type="project" value="TreeGrafter"/>
</dbReference>
<organism evidence="8">
    <name type="scientific">Burkholderia sp. (strain CCGE1003)</name>
    <dbReference type="NCBI Taxonomy" id="640512"/>
    <lineage>
        <taxon>Bacteria</taxon>
        <taxon>Pseudomonadati</taxon>
        <taxon>Pseudomonadota</taxon>
        <taxon>Betaproteobacteria</taxon>
        <taxon>Burkholderiales</taxon>
        <taxon>Burkholderiaceae</taxon>
        <taxon>Burkholderia</taxon>
    </lineage>
</organism>
<proteinExistence type="inferred from homology"/>
<keyword evidence="2 3" id="KW-0786">Thiamine pyrophosphate</keyword>
<evidence type="ECO:0000259" key="5">
    <source>
        <dbReference type="Pfam" id="PF00205"/>
    </source>
</evidence>
<feature type="region of interest" description="Disordered" evidence="4">
    <location>
        <begin position="638"/>
        <end position="682"/>
    </location>
</feature>
<dbReference type="InterPro" id="IPR012001">
    <property type="entry name" value="Thiamin_PyroP_enz_TPP-bd_dom"/>
</dbReference>
<evidence type="ECO:0000256" key="4">
    <source>
        <dbReference type="SAM" id="MobiDB-lite"/>
    </source>
</evidence>
<dbReference type="Pfam" id="PF02776">
    <property type="entry name" value="TPP_enzyme_N"/>
    <property type="match status" value="1"/>
</dbReference>
<dbReference type="EMBL" id="CP002217">
    <property type="protein sequence ID" value="ADN58378.1"/>
    <property type="molecule type" value="Genomic_DNA"/>
</dbReference>
<feature type="domain" description="Thiamine pyrophosphate enzyme central" evidence="5">
    <location>
        <begin position="244"/>
        <end position="375"/>
    </location>
</feature>
<evidence type="ECO:0000256" key="1">
    <source>
        <dbReference type="ARBA" id="ARBA00007812"/>
    </source>
</evidence>
<evidence type="ECO:0000259" key="6">
    <source>
        <dbReference type="Pfam" id="PF02775"/>
    </source>
</evidence>
<feature type="compositionally biased region" description="Basic and acidic residues" evidence="4">
    <location>
        <begin position="651"/>
        <end position="666"/>
    </location>
</feature>
<gene>
    <name evidence="8" type="ordered locus">BC1003_2425</name>
</gene>
<feature type="domain" description="Thiamine pyrophosphate enzyme N-terminal TPP-binding" evidence="7">
    <location>
        <begin position="58"/>
        <end position="155"/>
    </location>
</feature>
<dbReference type="SUPFAM" id="SSF52467">
    <property type="entry name" value="DHS-like NAD/FAD-binding domain"/>
    <property type="match status" value="1"/>
</dbReference>
<evidence type="ECO:0000313" key="8">
    <source>
        <dbReference type="EMBL" id="ADN58378.1"/>
    </source>
</evidence>
<dbReference type="PROSITE" id="PS00187">
    <property type="entry name" value="TPP_ENZYMES"/>
    <property type="match status" value="1"/>
</dbReference>
<reference evidence="8" key="1">
    <citation type="submission" date="2010-09" db="EMBL/GenBank/DDBJ databases">
        <title>Complete sequence of chromosome1 of Burkholderia sp. CCGE1003.</title>
        <authorList>
            <consortium name="US DOE Joint Genome Institute"/>
            <person name="Lucas S."/>
            <person name="Copeland A."/>
            <person name="Lapidus A."/>
            <person name="Cheng J.-F."/>
            <person name="Bruce D."/>
            <person name="Goodwin L."/>
            <person name="Pitluck S."/>
            <person name="Daligault H."/>
            <person name="Davenport K."/>
            <person name="Detter J.C."/>
            <person name="Han C."/>
            <person name="Tapia R."/>
            <person name="Land M."/>
            <person name="Hauser L."/>
            <person name="Jeffries C."/>
            <person name="Kyrpides N."/>
            <person name="Ivanova N."/>
            <person name="Ovchinnikova G."/>
            <person name="Martinez-Romero E."/>
            <person name="Rogel M.A."/>
            <person name="Auchtung J."/>
            <person name="Tiedje J.M."/>
            <person name="Woyke T."/>
        </authorList>
    </citation>
    <scope>NUCLEOTIDE SEQUENCE</scope>
    <source>
        <strain evidence="8">CCGE1003</strain>
    </source>
</reference>
<protein>
    <submittedName>
        <fullName evidence="8">Thiamine pyrophosphate central domain-containing protein</fullName>
    </submittedName>
</protein>
<dbReference type="NCBIfam" id="TIGR04377">
    <property type="entry name" value="myo_inos_iolD"/>
    <property type="match status" value="1"/>
</dbReference>
<name>E1T4E2_BURSG</name>
<comment type="similarity">
    <text evidence="1 3">Belongs to the TPP enzyme family.</text>
</comment>
<dbReference type="InterPro" id="IPR012000">
    <property type="entry name" value="Thiamin_PyroP_enz_cen_dom"/>
</dbReference>
<dbReference type="CDD" id="cd07035">
    <property type="entry name" value="TPP_PYR_POX_like"/>
    <property type="match status" value="1"/>
</dbReference>
<dbReference type="KEGG" id="bgf:BC1003_2425"/>
<dbReference type="InterPro" id="IPR045229">
    <property type="entry name" value="TPP_enz"/>
</dbReference>
<dbReference type="GO" id="GO:0030976">
    <property type="term" value="F:thiamine pyrophosphate binding"/>
    <property type="evidence" value="ECO:0007669"/>
    <property type="project" value="InterPro"/>
</dbReference>
<dbReference type="GO" id="GO:0019310">
    <property type="term" value="P:inositol catabolic process"/>
    <property type="evidence" value="ECO:0007669"/>
    <property type="project" value="InterPro"/>
</dbReference>
<dbReference type="InterPro" id="IPR000399">
    <property type="entry name" value="TPP-bd_CS"/>
</dbReference>
<dbReference type="SUPFAM" id="SSF52518">
    <property type="entry name" value="Thiamin diphosphate-binding fold (THDP-binding)"/>
    <property type="match status" value="2"/>
</dbReference>
<dbReference type="STRING" id="640512.BC1003_2425"/>
<dbReference type="AlphaFoldDB" id="E1T4E2"/>
<dbReference type="InterPro" id="IPR030817">
    <property type="entry name" value="Myo_inos_IolD"/>
</dbReference>
<dbReference type="GO" id="GO:0005948">
    <property type="term" value="C:acetolactate synthase complex"/>
    <property type="evidence" value="ECO:0007669"/>
    <property type="project" value="TreeGrafter"/>
</dbReference>
<feature type="domain" description="Thiamine pyrophosphate enzyme TPP-binding" evidence="6">
    <location>
        <begin position="443"/>
        <end position="597"/>
    </location>
</feature>
<dbReference type="PANTHER" id="PTHR18968:SF9">
    <property type="entry name" value="3D-(3,5_4)-TRIHYDROXYCYCLOHEXANE-1,2-DIONE HYDROLASE"/>
    <property type="match status" value="1"/>
</dbReference>
<dbReference type="GO" id="GO:0009099">
    <property type="term" value="P:L-valine biosynthetic process"/>
    <property type="evidence" value="ECO:0007669"/>
    <property type="project" value="TreeGrafter"/>
</dbReference>